<dbReference type="EMBL" id="KZ679259">
    <property type="protein sequence ID" value="PTB42864.1"/>
    <property type="molecule type" value="Genomic_DNA"/>
</dbReference>
<keyword evidence="3" id="KW-1185">Reference proteome</keyword>
<protein>
    <submittedName>
        <fullName evidence="2">Uncharacterized protein</fullName>
    </submittedName>
</protein>
<keyword evidence="1" id="KW-1133">Transmembrane helix</keyword>
<dbReference type="Proteomes" id="UP000240493">
    <property type="component" value="Unassembled WGS sequence"/>
</dbReference>
<organism evidence="2 3">
    <name type="scientific">Trichoderma asperellum (strain ATCC 204424 / CBS 433.97 / NBRC 101777)</name>
    <dbReference type="NCBI Taxonomy" id="1042311"/>
    <lineage>
        <taxon>Eukaryota</taxon>
        <taxon>Fungi</taxon>
        <taxon>Dikarya</taxon>
        <taxon>Ascomycota</taxon>
        <taxon>Pezizomycotina</taxon>
        <taxon>Sordariomycetes</taxon>
        <taxon>Hypocreomycetidae</taxon>
        <taxon>Hypocreales</taxon>
        <taxon>Hypocreaceae</taxon>
        <taxon>Trichoderma</taxon>
    </lineage>
</organism>
<name>A0A2T3ZDJ9_TRIA4</name>
<reference evidence="2 3" key="1">
    <citation type="submission" date="2016-07" db="EMBL/GenBank/DDBJ databases">
        <title>Multiple horizontal gene transfer events from other fungi enriched the ability of initially mycotrophic Trichoderma (Ascomycota) to feed on dead plant biomass.</title>
        <authorList>
            <consortium name="DOE Joint Genome Institute"/>
            <person name="Aerts A."/>
            <person name="Atanasova L."/>
            <person name="Chenthamara K."/>
            <person name="Zhang J."/>
            <person name="Grujic M."/>
            <person name="Henrissat B."/>
            <person name="Kuo A."/>
            <person name="Salamov A."/>
            <person name="Lipzen A."/>
            <person name="Labutti K."/>
            <person name="Barry K."/>
            <person name="Miao Y."/>
            <person name="Rahimi M.J."/>
            <person name="Shen Q."/>
            <person name="Grigoriev I.V."/>
            <person name="Kubicek C.P."/>
            <person name="Druzhinina I.S."/>
        </authorList>
    </citation>
    <scope>NUCLEOTIDE SEQUENCE [LARGE SCALE GENOMIC DNA]</scope>
    <source>
        <strain evidence="2 3">CBS 433.97</strain>
    </source>
</reference>
<accession>A0A2T3ZDJ9</accession>
<feature type="transmembrane region" description="Helical" evidence="1">
    <location>
        <begin position="105"/>
        <end position="127"/>
    </location>
</feature>
<evidence type="ECO:0000256" key="1">
    <source>
        <dbReference type="SAM" id="Phobius"/>
    </source>
</evidence>
<keyword evidence="1" id="KW-0472">Membrane</keyword>
<evidence type="ECO:0000313" key="3">
    <source>
        <dbReference type="Proteomes" id="UP000240493"/>
    </source>
</evidence>
<dbReference type="AlphaFoldDB" id="A0A2T3ZDJ9"/>
<proteinExistence type="predicted"/>
<keyword evidence="1" id="KW-0812">Transmembrane</keyword>
<gene>
    <name evidence="2" type="ORF">M441DRAFT_360442</name>
</gene>
<evidence type="ECO:0000313" key="2">
    <source>
        <dbReference type="EMBL" id="PTB42864.1"/>
    </source>
</evidence>
<sequence>MSNTWRGVIKVPFQITKIKREICMSPDEVPSTLTGALTGPPIQSSPHMPAPCLLPGGVPFLPLFSLGGVRRGPLYPKPATTKQTTTGQTPLACQFRQILIPMLPLPLLLLRYIFFFLLYYVLLPYLLPCNNMHACTVRCRPLHGLLRKGNLWRGYHQPLTDLFRSARKSN</sequence>